<dbReference type="Proteomes" id="UP001595901">
    <property type="component" value="Unassembled WGS sequence"/>
</dbReference>
<organism evidence="1 2">
    <name type="scientific">Streptococcus dentapri</name>
    <dbReference type="NCBI Taxonomy" id="573564"/>
    <lineage>
        <taxon>Bacteria</taxon>
        <taxon>Bacillati</taxon>
        <taxon>Bacillota</taxon>
        <taxon>Bacilli</taxon>
        <taxon>Lactobacillales</taxon>
        <taxon>Streptococcaceae</taxon>
        <taxon>Streptococcus</taxon>
    </lineage>
</organism>
<accession>A0ABV8D120</accession>
<dbReference type="InterPro" id="IPR003772">
    <property type="entry name" value="YceD"/>
</dbReference>
<proteinExistence type="predicted"/>
<gene>
    <name evidence="1" type="ORF">ACFOSE_04315</name>
</gene>
<comment type="caution">
    <text evidence="1">The sequence shown here is derived from an EMBL/GenBank/DDBJ whole genome shotgun (WGS) entry which is preliminary data.</text>
</comment>
<sequence length="178" mass="19968">MLNILELKKNPEGLHFDQTADIKKILLSRNPEIIDIKAVKAKGLATYDEGLFLLNYDLSYTVTLPSSRSMEPVEVPQSFFVSEVFIEAAQAKAKQDLVDDDLVLILEGEEIDLDESIVDNILLNIPLRVLSEAEAENDSLPSGNDWTVLTESQYQVLQREKQEANNPFASLDGLFDQD</sequence>
<reference evidence="2" key="1">
    <citation type="journal article" date="2019" name="Int. J. Syst. Evol. Microbiol.">
        <title>The Global Catalogue of Microorganisms (GCM) 10K type strain sequencing project: providing services to taxonomists for standard genome sequencing and annotation.</title>
        <authorList>
            <consortium name="The Broad Institute Genomics Platform"/>
            <consortium name="The Broad Institute Genome Sequencing Center for Infectious Disease"/>
            <person name="Wu L."/>
            <person name="Ma J."/>
        </authorList>
    </citation>
    <scope>NUCLEOTIDE SEQUENCE [LARGE SCALE GENOMIC DNA]</scope>
    <source>
        <strain evidence="2">CCUG 58728</strain>
    </source>
</reference>
<keyword evidence="2" id="KW-1185">Reference proteome</keyword>
<dbReference type="EMBL" id="JBHSAC010000039">
    <property type="protein sequence ID" value="MFC3932007.1"/>
    <property type="molecule type" value="Genomic_DNA"/>
</dbReference>
<protein>
    <submittedName>
        <fullName evidence="1">YceD family protein</fullName>
    </submittedName>
</protein>
<evidence type="ECO:0000313" key="2">
    <source>
        <dbReference type="Proteomes" id="UP001595901"/>
    </source>
</evidence>
<name>A0ABV8D120_9STRE</name>
<dbReference type="RefSeq" id="WP_380430975.1">
    <property type="nucleotide sequence ID" value="NZ_JBHSAC010000039.1"/>
</dbReference>
<evidence type="ECO:0000313" key="1">
    <source>
        <dbReference type="EMBL" id="MFC3932007.1"/>
    </source>
</evidence>
<dbReference type="Pfam" id="PF02620">
    <property type="entry name" value="YceD"/>
    <property type="match status" value="1"/>
</dbReference>